<dbReference type="Pfam" id="PF25479">
    <property type="entry name" value="Vts1"/>
    <property type="match status" value="2"/>
</dbReference>
<evidence type="ECO:0000259" key="5">
    <source>
        <dbReference type="SMART" id="SM00322"/>
    </source>
</evidence>
<accession>A0A8H6YQE7</accession>
<evidence type="ECO:0000313" key="6">
    <source>
        <dbReference type="EMBL" id="KAF7365340.1"/>
    </source>
</evidence>
<dbReference type="AlphaFoldDB" id="A0A8H6YQE7"/>
<evidence type="ECO:0000256" key="4">
    <source>
        <dbReference type="SAM" id="MobiDB-lite"/>
    </source>
</evidence>
<dbReference type="PANTHER" id="PTHR12515">
    <property type="entry name" value="STERILE ALPHA MOTIF DOMAIN CONTAINING PROTEIN 4-RELATED"/>
    <property type="match status" value="1"/>
</dbReference>
<dbReference type="OrthoDB" id="10027144at2759"/>
<name>A0A8H6YQE7_9AGAR</name>
<comment type="subcellular location">
    <subcellularLocation>
        <location evidence="1">Cytoplasm</location>
    </subcellularLocation>
</comment>
<dbReference type="Proteomes" id="UP000620124">
    <property type="component" value="Unassembled WGS sequence"/>
</dbReference>
<evidence type="ECO:0000256" key="1">
    <source>
        <dbReference type="ARBA" id="ARBA00004496"/>
    </source>
</evidence>
<gene>
    <name evidence="6" type="ORF">MVEN_00406000</name>
</gene>
<dbReference type="PANTHER" id="PTHR12515:SF5">
    <property type="entry name" value="PROTEIN SMAUG"/>
    <property type="match status" value="1"/>
</dbReference>
<dbReference type="PROSITE" id="PS50084">
    <property type="entry name" value="KH_TYPE_1"/>
    <property type="match status" value="1"/>
</dbReference>
<evidence type="ECO:0000256" key="2">
    <source>
        <dbReference type="ARBA" id="ARBA00022490"/>
    </source>
</evidence>
<keyword evidence="2" id="KW-0963">Cytoplasm</keyword>
<evidence type="ECO:0000313" key="7">
    <source>
        <dbReference type="Proteomes" id="UP000620124"/>
    </source>
</evidence>
<dbReference type="InterPro" id="IPR050897">
    <property type="entry name" value="SMAUG/VTS1_RNA-bind"/>
</dbReference>
<feature type="domain" description="K Homology" evidence="5">
    <location>
        <begin position="248"/>
        <end position="333"/>
    </location>
</feature>
<evidence type="ECO:0000256" key="3">
    <source>
        <dbReference type="PROSITE-ProRule" id="PRU00117"/>
    </source>
</evidence>
<dbReference type="GO" id="GO:0003729">
    <property type="term" value="F:mRNA binding"/>
    <property type="evidence" value="ECO:0007669"/>
    <property type="project" value="TreeGrafter"/>
</dbReference>
<dbReference type="InterPro" id="IPR036612">
    <property type="entry name" value="KH_dom_type_1_sf"/>
</dbReference>
<dbReference type="InterPro" id="IPR004088">
    <property type="entry name" value="KH_dom_type_1"/>
</dbReference>
<dbReference type="GO" id="GO:0000289">
    <property type="term" value="P:nuclear-transcribed mRNA poly(A) tail shortening"/>
    <property type="evidence" value="ECO:0007669"/>
    <property type="project" value="TreeGrafter"/>
</dbReference>
<organism evidence="6 7">
    <name type="scientific">Mycena venus</name>
    <dbReference type="NCBI Taxonomy" id="2733690"/>
    <lineage>
        <taxon>Eukaryota</taxon>
        <taxon>Fungi</taxon>
        <taxon>Dikarya</taxon>
        <taxon>Basidiomycota</taxon>
        <taxon>Agaricomycotina</taxon>
        <taxon>Agaricomycetes</taxon>
        <taxon>Agaricomycetidae</taxon>
        <taxon>Agaricales</taxon>
        <taxon>Marasmiineae</taxon>
        <taxon>Mycenaceae</taxon>
        <taxon>Mycena</taxon>
    </lineage>
</organism>
<dbReference type="Pfam" id="PF00013">
    <property type="entry name" value="KH_1"/>
    <property type="match status" value="1"/>
</dbReference>
<sequence length="379" mass="41069">MRQMMSMSGSGDTDAQYVTASGYGSGEIYCSESPEVFTGSPQPFTASPGIYSTDLPSGNQYESDGAHHQQHAQTVPAQLDTSRGLYVMNSQFGALGGGNEYYTHSPVFSSVTDDNFKAKLSVIEQWFGVLSEAERTAALYSILKQTPQAVSETAPLSPASGGSTKAQVEVESMVKNMEAVFLDVNFKDKLIAIEQWLRVLPQAGRTTVIYSLLQHFNQDQIQLFTPILQQNHVPGLEELATEVTTLHDHVVLAIEIPAGHHRALIGHGSVHLNELQDHYGVQLHLPSSWLYNQVGKAENMANLKDVDLANIVKVSGPRTACEKAMEDLKKLNKPTTVGPSSDDNTIAATPHELDGADVPISTFVIYSPEPASSNHSSTT</sequence>
<keyword evidence="3" id="KW-0694">RNA-binding</keyword>
<comment type="caution">
    <text evidence="6">The sequence shown here is derived from an EMBL/GenBank/DDBJ whole genome shotgun (WGS) entry which is preliminary data.</text>
</comment>
<proteinExistence type="predicted"/>
<feature type="compositionally biased region" description="Polar residues" evidence="4">
    <location>
        <begin position="333"/>
        <end position="347"/>
    </location>
</feature>
<dbReference type="InterPro" id="IPR004087">
    <property type="entry name" value="KH_dom"/>
</dbReference>
<keyword evidence="7" id="KW-1185">Reference proteome</keyword>
<protein>
    <recommendedName>
        <fullName evidence="5">K Homology domain-containing protein</fullName>
    </recommendedName>
</protein>
<dbReference type="SUPFAM" id="SSF54791">
    <property type="entry name" value="Eukaryotic type KH-domain (KH-domain type I)"/>
    <property type="match status" value="1"/>
</dbReference>
<reference evidence="6" key="1">
    <citation type="submission" date="2020-05" db="EMBL/GenBank/DDBJ databases">
        <title>Mycena genomes resolve the evolution of fungal bioluminescence.</title>
        <authorList>
            <person name="Tsai I.J."/>
        </authorList>
    </citation>
    <scope>NUCLEOTIDE SEQUENCE</scope>
    <source>
        <strain evidence="6">CCC161011</strain>
    </source>
</reference>
<dbReference type="GO" id="GO:0000932">
    <property type="term" value="C:P-body"/>
    <property type="evidence" value="ECO:0007669"/>
    <property type="project" value="TreeGrafter"/>
</dbReference>
<dbReference type="Gene3D" id="3.30.1370.10">
    <property type="entry name" value="K Homology domain, type 1"/>
    <property type="match status" value="1"/>
</dbReference>
<feature type="region of interest" description="Disordered" evidence="4">
    <location>
        <begin position="332"/>
        <end position="352"/>
    </location>
</feature>
<dbReference type="InterPro" id="IPR057327">
    <property type="entry name" value="Vts1_dom"/>
</dbReference>
<dbReference type="SMART" id="SM00322">
    <property type="entry name" value="KH"/>
    <property type="match status" value="1"/>
</dbReference>
<dbReference type="EMBL" id="JACAZI010000003">
    <property type="protein sequence ID" value="KAF7365340.1"/>
    <property type="molecule type" value="Genomic_DNA"/>
</dbReference>